<evidence type="ECO:0000313" key="2">
    <source>
        <dbReference type="Proteomes" id="UP001485043"/>
    </source>
</evidence>
<gene>
    <name evidence="1" type="ORF">WJX84_007676</name>
</gene>
<keyword evidence="2" id="KW-1185">Reference proteome</keyword>
<comment type="caution">
    <text evidence="1">The sequence shown here is derived from an EMBL/GenBank/DDBJ whole genome shotgun (WGS) entry which is preliminary data.</text>
</comment>
<protein>
    <submittedName>
        <fullName evidence="1">Uncharacterized protein</fullName>
    </submittedName>
</protein>
<dbReference type="Proteomes" id="UP001485043">
    <property type="component" value="Unassembled WGS sequence"/>
</dbReference>
<reference evidence="1 2" key="1">
    <citation type="journal article" date="2024" name="Nat. Commun.">
        <title>Phylogenomics reveals the evolutionary origins of lichenization in chlorophyte algae.</title>
        <authorList>
            <person name="Puginier C."/>
            <person name="Libourel C."/>
            <person name="Otte J."/>
            <person name="Skaloud P."/>
            <person name="Haon M."/>
            <person name="Grisel S."/>
            <person name="Petersen M."/>
            <person name="Berrin J.G."/>
            <person name="Delaux P.M."/>
            <person name="Dal Grande F."/>
            <person name="Keller J."/>
        </authorList>
    </citation>
    <scope>NUCLEOTIDE SEQUENCE [LARGE SCALE GENOMIC DNA]</scope>
    <source>
        <strain evidence="1 2">SAG 2523</strain>
    </source>
</reference>
<dbReference type="EMBL" id="JALJOV010000503">
    <property type="protein sequence ID" value="KAK9863202.1"/>
    <property type="molecule type" value="Genomic_DNA"/>
</dbReference>
<dbReference type="AlphaFoldDB" id="A0AAW1T0G3"/>
<organism evidence="1 2">
    <name type="scientific">Apatococcus fuscideae</name>
    <dbReference type="NCBI Taxonomy" id="2026836"/>
    <lineage>
        <taxon>Eukaryota</taxon>
        <taxon>Viridiplantae</taxon>
        <taxon>Chlorophyta</taxon>
        <taxon>core chlorophytes</taxon>
        <taxon>Trebouxiophyceae</taxon>
        <taxon>Chlorellales</taxon>
        <taxon>Chlorellaceae</taxon>
        <taxon>Apatococcus</taxon>
    </lineage>
</organism>
<evidence type="ECO:0000313" key="1">
    <source>
        <dbReference type="EMBL" id="KAK9863202.1"/>
    </source>
</evidence>
<name>A0AAW1T0G3_9CHLO</name>
<proteinExistence type="predicted"/>
<sequence length="67" mass="7354">MKQMIGQGAICPGRTVLCPLAAQVCPLFREKYRVPLALCGLPTVRGEAGEARNFSQSHHLTIHSHQK</sequence>
<accession>A0AAW1T0G3</accession>